<organism evidence="1 2">
    <name type="scientific">Mycobacterium senriense</name>
    <dbReference type="NCBI Taxonomy" id="2775496"/>
    <lineage>
        <taxon>Bacteria</taxon>
        <taxon>Bacillati</taxon>
        <taxon>Actinomycetota</taxon>
        <taxon>Actinomycetes</taxon>
        <taxon>Mycobacteriales</taxon>
        <taxon>Mycobacteriaceae</taxon>
        <taxon>Mycobacterium</taxon>
        <taxon>Mycobacterium avium complex (MAC)</taxon>
    </lineage>
</organism>
<reference evidence="1 2" key="2">
    <citation type="submission" date="2021-07" db="EMBL/GenBank/DDBJ databases">
        <authorList>
            <person name="Matsumoto Y."/>
            <person name="Motooka D."/>
            <person name="Nakamura S."/>
        </authorList>
    </citation>
    <scope>NUCLEOTIDE SEQUENCE [LARGE SCALE GENOMIC DNA]</scope>
    <source>
        <strain evidence="1 2">TY59</strain>
    </source>
</reference>
<protein>
    <recommendedName>
        <fullName evidence="3">Transposase</fullName>
    </recommendedName>
</protein>
<reference evidence="1 2" key="1">
    <citation type="submission" date="2021-07" db="EMBL/GenBank/DDBJ databases">
        <title>Complete genome sequence of nontuberculous Mycobacterium sp. TY59.</title>
        <authorList>
            <person name="Fukushima K."/>
        </authorList>
    </citation>
    <scope>NUCLEOTIDE SEQUENCE [LARGE SCALE GENOMIC DNA]</scope>
    <source>
        <strain evidence="1 2">TY59</strain>
    </source>
</reference>
<sequence>MSKREPFRAQFKFNIGKLGRHEADETQSVALAVNVPVLRLDKLGWYLFTVSVDETVQRRLPHRMVEQAA</sequence>
<evidence type="ECO:0000313" key="1">
    <source>
        <dbReference type="EMBL" id="BCZ25508.1"/>
    </source>
</evidence>
<evidence type="ECO:0000313" key="2">
    <source>
        <dbReference type="Proteomes" id="UP000826012"/>
    </source>
</evidence>
<keyword evidence="2" id="KW-1185">Reference proteome</keyword>
<accession>A0ABN6IQN6</accession>
<gene>
    <name evidence="1" type="ORF">MTY59_53630</name>
</gene>
<dbReference type="Proteomes" id="UP000826012">
    <property type="component" value="Chromosome"/>
</dbReference>
<proteinExistence type="predicted"/>
<name>A0ABN6IQN6_9MYCO</name>
<dbReference type="EMBL" id="AP024828">
    <property type="protein sequence ID" value="BCZ25508.1"/>
    <property type="molecule type" value="Genomic_DNA"/>
</dbReference>
<evidence type="ECO:0008006" key="3">
    <source>
        <dbReference type="Google" id="ProtNLM"/>
    </source>
</evidence>